<evidence type="ECO:0000256" key="2">
    <source>
        <dbReference type="ARBA" id="ARBA00022840"/>
    </source>
</evidence>
<gene>
    <name evidence="5" type="ORF">MNOR_LOCUS33908</name>
</gene>
<sequence length="510" mass="57440">MRTSSYQDKSTYYDGRWSPLMLTYICNNRDSPWVIGQRSQLKSRSPGSSSMSKTTPCLRERCDRAGMAAQSSPRSSKDYINIEKVILPIVWQCKGGNDPNFMGMLLSRHPPIGAKTERPQVVMRHRPGTAQPWYNILRQCIPRDYRFKKNICQTAPKSKFGKKYIVWFMGDIYIICRSRKGLFFSFMQLSKAVKPASVSHGGPSFPQLGRYDIMLSAELTSQNMPQILQGDVNTLQLHTDEQQRRNLENGYTYEFIPHIESDTTSEVSNLKSEENKKIIKIVSGTVKLSIQSDAVRWLAEMCGGDARSALNTLQTLVQSHTGEEAIAVAHAKEALQRTHVMYDRKGDEHYSFASALQKSIRGGDDNAALYWTMRMVKGGEDPKFIARRLVRTASEDIGLGDPNALSVAVSAMQAVQMLGMPESDVILAQCAVYLARAKHNPEVYQAMNRVKEHMNNHTGLLPTVPLHLRNASTSLQKKLGYGNGYSYDPSKVRGIKYMPEELEGTNFFKD</sequence>
<accession>A0AAV2S9G1</accession>
<evidence type="ECO:0000259" key="3">
    <source>
        <dbReference type="Pfam" id="PF12002"/>
    </source>
</evidence>
<dbReference type="Gene3D" id="1.10.3710.10">
    <property type="entry name" value="DNA polymerase III clamp loader subunits, C-terminal domain"/>
    <property type="match status" value="1"/>
</dbReference>
<dbReference type="InterPro" id="IPR051314">
    <property type="entry name" value="AAA_ATPase_RarA/MGS1/WRNIP1"/>
</dbReference>
<dbReference type="EMBL" id="CAXKWB010050378">
    <property type="protein sequence ID" value="CAL4169717.1"/>
    <property type="molecule type" value="Genomic_DNA"/>
</dbReference>
<dbReference type="CDD" id="cd18139">
    <property type="entry name" value="HLD_clamp_RarA"/>
    <property type="match status" value="1"/>
</dbReference>
<dbReference type="Pfam" id="PF12002">
    <property type="entry name" value="MgsA_C"/>
    <property type="match status" value="1"/>
</dbReference>
<proteinExistence type="predicted"/>
<protein>
    <recommendedName>
        <fullName evidence="7">ATPase WRNIP1</fullName>
    </recommendedName>
</protein>
<dbReference type="Gene3D" id="1.20.272.10">
    <property type="match status" value="1"/>
</dbReference>
<feature type="domain" description="MgsA AAA+ ATPase C-terminal" evidence="3">
    <location>
        <begin position="362"/>
        <end position="509"/>
    </location>
</feature>
<dbReference type="Proteomes" id="UP001497623">
    <property type="component" value="Unassembled WGS sequence"/>
</dbReference>
<evidence type="ECO:0000259" key="4">
    <source>
        <dbReference type="Pfam" id="PF16193"/>
    </source>
</evidence>
<name>A0AAV2S9G1_MEGNR</name>
<dbReference type="PANTHER" id="PTHR13779:SF7">
    <property type="entry name" value="ATPASE WRNIP1"/>
    <property type="match status" value="1"/>
</dbReference>
<dbReference type="InterPro" id="IPR008921">
    <property type="entry name" value="DNA_pol3_clamp-load_cplx_C"/>
</dbReference>
<dbReference type="InterPro" id="IPR032423">
    <property type="entry name" value="AAA_assoc_2"/>
</dbReference>
<evidence type="ECO:0008006" key="7">
    <source>
        <dbReference type="Google" id="ProtNLM"/>
    </source>
</evidence>
<dbReference type="SUPFAM" id="SSF48019">
    <property type="entry name" value="post-AAA+ oligomerization domain-like"/>
    <property type="match status" value="1"/>
</dbReference>
<dbReference type="GO" id="GO:0003677">
    <property type="term" value="F:DNA binding"/>
    <property type="evidence" value="ECO:0007669"/>
    <property type="project" value="InterPro"/>
</dbReference>
<dbReference type="GO" id="GO:0017116">
    <property type="term" value="F:single-stranded DNA helicase activity"/>
    <property type="evidence" value="ECO:0007669"/>
    <property type="project" value="TreeGrafter"/>
</dbReference>
<evidence type="ECO:0000256" key="1">
    <source>
        <dbReference type="ARBA" id="ARBA00022741"/>
    </source>
</evidence>
<dbReference type="InterPro" id="IPR021886">
    <property type="entry name" value="MgsA_C"/>
</dbReference>
<dbReference type="GO" id="GO:0006261">
    <property type="term" value="P:DNA-templated DNA replication"/>
    <property type="evidence" value="ECO:0007669"/>
    <property type="project" value="TreeGrafter"/>
</dbReference>
<dbReference type="GO" id="GO:0000731">
    <property type="term" value="P:DNA synthesis involved in DNA repair"/>
    <property type="evidence" value="ECO:0007669"/>
    <property type="project" value="TreeGrafter"/>
</dbReference>
<keyword evidence="6" id="KW-1185">Reference proteome</keyword>
<dbReference type="AlphaFoldDB" id="A0AAV2S9G1"/>
<keyword evidence="2" id="KW-0067">ATP-binding</keyword>
<evidence type="ECO:0000313" key="5">
    <source>
        <dbReference type="EMBL" id="CAL4169717.1"/>
    </source>
</evidence>
<dbReference type="GO" id="GO:0008047">
    <property type="term" value="F:enzyme activator activity"/>
    <property type="evidence" value="ECO:0007669"/>
    <property type="project" value="TreeGrafter"/>
</dbReference>
<dbReference type="Gene3D" id="1.10.8.60">
    <property type="match status" value="1"/>
</dbReference>
<feature type="domain" description="AAA C-terminal" evidence="4">
    <location>
        <begin position="287"/>
        <end position="361"/>
    </location>
</feature>
<evidence type="ECO:0000313" key="6">
    <source>
        <dbReference type="Proteomes" id="UP001497623"/>
    </source>
</evidence>
<reference evidence="5 6" key="1">
    <citation type="submission" date="2024-05" db="EMBL/GenBank/DDBJ databases">
        <authorList>
            <person name="Wallberg A."/>
        </authorList>
    </citation>
    <scope>NUCLEOTIDE SEQUENCE [LARGE SCALE GENOMIC DNA]</scope>
</reference>
<dbReference type="FunFam" id="1.20.272.10:FF:000001">
    <property type="entry name" value="Putative AAA family ATPase"/>
    <property type="match status" value="1"/>
</dbReference>
<dbReference type="PANTHER" id="PTHR13779">
    <property type="entry name" value="WERNER HELICASE-INTERACTING PROTEIN 1 FAMILY MEMBER"/>
    <property type="match status" value="1"/>
</dbReference>
<dbReference type="GO" id="GO:0005634">
    <property type="term" value="C:nucleus"/>
    <property type="evidence" value="ECO:0007669"/>
    <property type="project" value="TreeGrafter"/>
</dbReference>
<organism evidence="5 6">
    <name type="scientific">Meganyctiphanes norvegica</name>
    <name type="common">Northern krill</name>
    <name type="synonym">Thysanopoda norvegica</name>
    <dbReference type="NCBI Taxonomy" id="48144"/>
    <lineage>
        <taxon>Eukaryota</taxon>
        <taxon>Metazoa</taxon>
        <taxon>Ecdysozoa</taxon>
        <taxon>Arthropoda</taxon>
        <taxon>Crustacea</taxon>
        <taxon>Multicrustacea</taxon>
        <taxon>Malacostraca</taxon>
        <taxon>Eumalacostraca</taxon>
        <taxon>Eucarida</taxon>
        <taxon>Euphausiacea</taxon>
        <taxon>Euphausiidae</taxon>
        <taxon>Meganyctiphanes</taxon>
    </lineage>
</organism>
<feature type="non-terminal residue" evidence="5">
    <location>
        <position position="510"/>
    </location>
</feature>
<keyword evidence="1" id="KW-0547">Nucleotide-binding</keyword>
<dbReference type="Pfam" id="PF16193">
    <property type="entry name" value="AAA_assoc_2"/>
    <property type="match status" value="1"/>
</dbReference>
<dbReference type="GO" id="GO:0005524">
    <property type="term" value="F:ATP binding"/>
    <property type="evidence" value="ECO:0007669"/>
    <property type="project" value="UniProtKB-KW"/>
</dbReference>
<comment type="caution">
    <text evidence="5">The sequence shown here is derived from an EMBL/GenBank/DDBJ whole genome shotgun (WGS) entry which is preliminary data.</text>
</comment>